<keyword evidence="3 7" id="KW-0812">Transmembrane</keyword>
<dbReference type="OrthoDB" id="2014333at2759"/>
<protein>
    <recommendedName>
        <fullName evidence="7">Dolichol-phosphate mannosyltransferase subunit 3</fullName>
    </recommendedName>
</protein>
<keyword evidence="6 7" id="KW-0472">Membrane</keyword>
<dbReference type="GO" id="GO:0006506">
    <property type="term" value="P:GPI anchor biosynthetic process"/>
    <property type="evidence" value="ECO:0007669"/>
    <property type="project" value="TreeGrafter"/>
</dbReference>
<dbReference type="GO" id="GO:0005789">
    <property type="term" value="C:endoplasmic reticulum membrane"/>
    <property type="evidence" value="ECO:0007669"/>
    <property type="project" value="UniProtKB-SubCell"/>
</dbReference>
<comment type="function">
    <text evidence="7">Stabilizer subunit of the dolichol-phosphate mannose (DPM) synthase complex; tethers catalytic subunit to the ER.</text>
</comment>
<feature type="signal peptide" evidence="8">
    <location>
        <begin position="1"/>
        <end position="18"/>
    </location>
</feature>
<dbReference type="Proteomes" id="UP000286415">
    <property type="component" value="Unassembled WGS sequence"/>
</dbReference>
<organism evidence="9 10">
    <name type="scientific">Clonorchis sinensis</name>
    <name type="common">Chinese liver fluke</name>
    <dbReference type="NCBI Taxonomy" id="79923"/>
    <lineage>
        <taxon>Eukaryota</taxon>
        <taxon>Metazoa</taxon>
        <taxon>Spiralia</taxon>
        <taxon>Lophotrochozoa</taxon>
        <taxon>Platyhelminthes</taxon>
        <taxon>Trematoda</taxon>
        <taxon>Digenea</taxon>
        <taxon>Opisthorchiida</taxon>
        <taxon>Opisthorchiata</taxon>
        <taxon>Opisthorchiidae</taxon>
        <taxon>Clonorchis</taxon>
    </lineage>
</organism>
<dbReference type="AlphaFoldDB" id="A0A8T1MA37"/>
<keyword evidence="10" id="KW-1185">Reference proteome</keyword>
<name>A0A8T1MA37_CLOSI</name>
<accession>A0A8T1MA37</accession>
<keyword evidence="4 7" id="KW-0256">Endoplasmic reticulum</keyword>
<dbReference type="GO" id="GO:0033185">
    <property type="term" value="C:dolichol-phosphate-mannose synthase complex"/>
    <property type="evidence" value="ECO:0007669"/>
    <property type="project" value="TreeGrafter"/>
</dbReference>
<dbReference type="Pfam" id="PF08285">
    <property type="entry name" value="DPM3"/>
    <property type="match status" value="1"/>
</dbReference>
<dbReference type="EMBL" id="NIRI02000056">
    <property type="protein sequence ID" value="KAG5445848.1"/>
    <property type="molecule type" value="Genomic_DNA"/>
</dbReference>
<feature type="chain" id="PRO_5035790175" description="Dolichol-phosphate mannosyltransferase subunit 3" evidence="8">
    <location>
        <begin position="19"/>
        <end position="148"/>
    </location>
</feature>
<comment type="similarity">
    <text evidence="2 7">Belongs to the DPM3 family.</text>
</comment>
<evidence type="ECO:0000313" key="10">
    <source>
        <dbReference type="Proteomes" id="UP000286415"/>
    </source>
</evidence>
<sequence>RFFKLLLLLLQKFSELSKFGRHRGFPFANCSNGFLYRYPLDQISISGLLSGFHHLSNMIKALEWFFVISLVLAIWASKLVGVLNFRNSLINNLFDFLPMILLGIFALFSICVIIFRTLTFNDCPEASAELVRQIQDAKADLKKKGYSF</sequence>
<reference evidence="9 10" key="1">
    <citation type="journal article" date="2018" name="Biotechnol. Adv.">
        <title>Improved genomic resources and new bioinformatic workflow for the carcinogenic parasite Clonorchis sinensis: Biotechnological implications.</title>
        <authorList>
            <person name="Wang D."/>
            <person name="Korhonen P.K."/>
            <person name="Gasser R.B."/>
            <person name="Young N.D."/>
        </authorList>
    </citation>
    <scope>NUCLEOTIDE SEQUENCE [LARGE SCALE GENOMIC DNA]</scope>
    <source>
        <strain evidence="9">Cs-k2</strain>
    </source>
</reference>
<dbReference type="PANTHER" id="PTHR16433:SF0">
    <property type="entry name" value="DOLICHOL-PHOSPHATE MANNOSYLTRANSFERASE SUBUNIT 3"/>
    <property type="match status" value="1"/>
</dbReference>
<evidence type="ECO:0000256" key="2">
    <source>
        <dbReference type="ARBA" id="ARBA00010430"/>
    </source>
</evidence>
<dbReference type="InterPro" id="IPR013174">
    <property type="entry name" value="DPM3"/>
</dbReference>
<evidence type="ECO:0000256" key="1">
    <source>
        <dbReference type="ARBA" id="ARBA00004477"/>
    </source>
</evidence>
<evidence type="ECO:0000256" key="4">
    <source>
        <dbReference type="ARBA" id="ARBA00022824"/>
    </source>
</evidence>
<keyword evidence="8" id="KW-0732">Signal</keyword>
<feature type="transmembrane region" description="Helical" evidence="7">
    <location>
        <begin position="96"/>
        <end position="115"/>
    </location>
</feature>
<gene>
    <name evidence="9" type="ORF">CSKR_203323</name>
</gene>
<evidence type="ECO:0000256" key="7">
    <source>
        <dbReference type="RuleBase" id="RU365085"/>
    </source>
</evidence>
<comment type="subcellular location">
    <subcellularLocation>
        <location evidence="1 7">Endoplasmic reticulum membrane</location>
        <topology evidence="1 7">Multi-pass membrane protein</topology>
    </subcellularLocation>
</comment>
<keyword evidence="5 7" id="KW-1133">Transmembrane helix</keyword>
<feature type="non-terminal residue" evidence="9">
    <location>
        <position position="1"/>
    </location>
</feature>
<proteinExistence type="inferred from homology"/>
<evidence type="ECO:0000256" key="8">
    <source>
        <dbReference type="SAM" id="SignalP"/>
    </source>
</evidence>
<comment type="subunit">
    <text evidence="7">Component of the dolichol-phosphate mannose (DPM) synthase complex.</text>
</comment>
<comment type="caution">
    <text evidence="9">The sequence shown here is derived from an EMBL/GenBank/DDBJ whole genome shotgun (WGS) entry which is preliminary data.</text>
</comment>
<evidence type="ECO:0000256" key="5">
    <source>
        <dbReference type="ARBA" id="ARBA00022989"/>
    </source>
</evidence>
<evidence type="ECO:0000313" key="9">
    <source>
        <dbReference type="EMBL" id="KAG5445848.1"/>
    </source>
</evidence>
<feature type="transmembrane region" description="Helical" evidence="7">
    <location>
        <begin position="64"/>
        <end position="84"/>
    </location>
</feature>
<evidence type="ECO:0000256" key="3">
    <source>
        <dbReference type="ARBA" id="ARBA00022692"/>
    </source>
</evidence>
<reference evidence="9 10" key="2">
    <citation type="journal article" date="2021" name="Genomics">
        <title>High-quality reference genome for Clonorchis sinensis.</title>
        <authorList>
            <person name="Young N.D."/>
            <person name="Stroehlein A.J."/>
            <person name="Kinkar L."/>
            <person name="Wang T."/>
            <person name="Sohn W.M."/>
            <person name="Chang B.C.H."/>
            <person name="Kaur P."/>
            <person name="Weisz D."/>
            <person name="Dudchenko O."/>
            <person name="Aiden E.L."/>
            <person name="Korhonen P.K."/>
            <person name="Gasser R.B."/>
        </authorList>
    </citation>
    <scope>NUCLEOTIDE SEQUENCE [LARGE SCALE GENOMIC DNA]</scope>
    <source>
        <strain evidence="9">Cs-k2</strain>
    </source>
</reference>
<evidence type="ECO:0000256" key="6">
    <source>
        <dbReference type="ARBA" id="ARBA00023136"/>
    </source>
</evidence>
<comment type="pathway">
    <text evidence="7">Protein modification; protein glycosylation.</text>
</comment>
<dbReference type="PANTHER" id="PTHR16433">
    <property type="entry name" value="DOLICHOL-PHOSPHATE MANNOSYLTRANSFERASE SUBUNIT 3"/>
    <property type="match status" value="1"/>
</dbReference>